<protein>
    <submittedName>
        <fullName evidence="1">Uncharacterized protein</fullName>
    </submittedName>
</protein>
<evidence type="ECO:0000313" key="1">
    <source>
        <dbReference type="EMBL" id="MBI4920228.1"/>
    </source>
</evidence>
<gene>
    <name evidence="1" type="ORF">HY834_00630</name>
</gene>
<sequence length="78" mass="8108">MCESCQARAVKLRDLAHQFEALAQDGEPLFAGRLQQAATDLAAVAASLELSCGAEDLVWADDETGAGAAPDLFARTGT</sequence>
<dbReference type="Proteomes" id="UP000782610">
    <property type="component" value="Unassembled WGS sequence"/>
</dbReference>
<organism evidence="1 2">
    <name type="scientific">Devosia nanyangense</name>
    <dbReference type="NCBI Taxonomy" id="1228055"/>
    <lineage>
        <taxon>Bacteria</taxon>
        <taxon>Pseudomonadati</taxon>
        <taxon>Pseudomonadota</taxon>
        <taxon>Alphaproteobacteria</taxon>
        <taxon>Hyphomicrobiales</taxon>
        <taxon>Devosiaceae</taxon>
        <taxon>Devosia</taxon>
    </lineage>
</organism>
<dbReference type="AlphaFoldDB" id="A0A933NX45"/>
<reference evidence="1" key="1">
    <citation type="submission" date="2020-07" db="EMBL/GenBank/DDBJ databases">
        <title>Huge and variable diversity of episymbiotic CPR bacteria and DPANN archaea in groundwater ecosystems.</title>
        <authorList>
            <person name="He C.Y."/>
            <person name="Keren R."/>
            <person name="Whittaker M."/>
            <person name="Farag I.F."/>
            <person name="Doudna J."/>
            <person name="Cate J.H.D."/>
            <person name="Banfield J.F."/>
        </authorList>
    </citation>
    <scope>NUCLEOTIDE SEQUENCE</scope>
    <source>
        <strain evidence="1">NC_groundwater_1586_Pr3_B-0.1um_66_15</strain>
    </source>
</reference>
<name>A0A933NX45_9HYPH</name>
<dbReference type="EMBL" id="JACRAF010000003">
    <property type="protein sequence ID" value="MBI4920228.1"/>
    <property type="molecule type" value="Genomic_DNA"/>
</dbReference>
<comment type="caution">
    <text evidence="1">The sequence shown here is derived from an EMBL/GenBank/DDBJ whole genome shotgun (WGS) entry which is preliminary data.</text>
</comment>
<evidence type="ECO:0000313" key="2">
    <source>
        <dbReference type="Proteomes" id="UP000782610"/>
    </source>
</evidence>
<proteinExistence type="predicted"/>
<accession>A0A933NX45</accession>